<protein>
    <recommendedName>
        <fullName evidence="1">F-box domain-containing protein</fullName>
    </recommendedName>
</protein>
<dbReference type="CDD" id="cd22157">
    <property type="entry name" value="F-box_AtFBW1-like"/>
    <property type="match status" value="1"/>
</dbReference>
<dbReference type="Pfam" id="PF07734">
    <property type="entry name" value="FBA_1"/>
    <property type="match status" value="1"/>
</dbReference>
<name>A0ABD3C3C5_9LAMI</name>
<dbReference type="InterPro" id="IPR006527">
    <property type="entry name" value="F-box-assoc_dom_typ1"/>
</dbReference>
<dbReference type="InterPro" id="IPR015915">
    <property type="entry name" value="Kelch-typ_b-propeller"/>
</dbReference>
<evidence type="ECO:0000313" key="3">
    <source>
        <dbReference type="Proteomes" id="UP001632038"/>
    </source>
</evidence>
<evidence type="ECO:0000259" key="1">
    <source>
        <dbReference type="PROSITE" id="PS50181"/>
    </source>
</evidence>
<dbReference type="SMART" id="SM00256">
    <property type="entry name" value="FBOX"/>
    <property type="match status" value="1"/>
</dbReference>
<dbReference type="SUPFAM" id="SSF81383">
    <property type="entry name" value="F-box domain"/>
    <property type="match status" value="1"/>
</dbReference>
<dbReference type="NCBIfam" id="TIGR01640">
    <property type="entry name" value="F_box_assoc_1"/>
    <property type="match status" value="1"/>
</dbReference>
<dbReference type="InterPro" id="IPR001810">
    <property type="entry name" value="F-box_dom"/>
</dbReference>
<evidence type="ECO:0000313" key="2">
    <source>
        <dbReference type="EMBL" id="KAL3623312.1"/>
    </source>
</evidence>
<organism evidence="2 3">
    <name type="scientific">Castilleja foliolosa</name>
    <dbReference type="NCBI Taxonomy" id="1961234"/>
    <lineage>
        <taxon>Eukaryota</taxon>
        <taxon>Viridiplantae</taxon>
        <taxon>Streptophyta</taxon>
        <taxon>Embryophyta</taxon>
        <taxon>Tracheophyta</taxon>
        <taxon>Spermatophyta</taxon>
        <taxon>Magnoliopsida</taxon>
        <taxon>eudicotyledons</taxon>
        <taxon>Gunneridae</taxon>
        <taxon>Pentapetalae</taxon>
        <taxon>asterids</taxon>
        <taxon>lamiids</taxon>
        <taxon>Lamiales</taxon>
        <taxon>Orobanchaceae</taxon>
        <taxon>Pedicularideae</taxon>
        <taxon>Castillejinae</taxon>
        <taxon>Castilleja</taxon>
    </lineage>
</organism>
<dbReference type="InterPro" id="IPR036047">
    <property type="entry name" value="F-box-like_dom_sf"/>
</dbReference>
<feature type="domain" description="F-box" evidence="1">
    <location>
        <begin position="67"/>
        <end position="112"/>
    </location>
</feature>
<dbReference type="AlphaFoldDB" id="A0ABD3C3C5"/>
<proteinExistence type="predicted"/>
<dbReference type="InterPro" id="IPR050796">
    <property type="entry name" value="SCF_F-box_component"/>
</dbReference>
<reference evidence="3" key="1">
    <citation type="journal article" date="2024" name="IScience">
        <title>Strigolactones Initiate the Formation of Haustorium-like Structures in Castilleja.</title>
        <authorList>
            <person name="Buerger M."/>
            <person name="Peterson D."/>
            <person name="Chory J."/>
        </authorList>
    </citation>
    <scope>NUCLEOTIDE SEQUENCE [LARGE SCALE GENOMIC DNA]</scope>
</reference>
<dbReference type="PANTHER" id="PTHR31672">
    <property type="entry name" value="BNACNNG10540D PROTEIN"/>
    <property type="match status" value="1"/>
</dbReference>
<dbReference type="Proteomes" id="UP001632038">
    <property type="component" value="Unassembled WGS sequence"/>
</dbReference>
<comment type="caution">
    <text evidence="2">The sequence shown here is derived from an EMBL/GenBank/DDBJ whole genome shotgun (WGS) entry which is preliminary data.</text>
</comment>
<keyword evidence="3" id="KW-1185">Reference proteome</keyword>
<sequence>MEKDTSFLSSGITFNRKKFVKDFARFKEKKENDEVVEKSNLIVNESLSVELEEAVREKSCTVPFIPVVDSATLPLDICHEILILLPAKSLIRLRAVCKDWRSVIDDPFFVKAHTDKQRSSKTIVIRNSIGPPFHPLYSFDLDDLNFANGLQKIAVEPLDYTPSGLSVLQELPVSICNGLILVGGKDWEIWNPLTHECLKLPRGKCNPNLEEEAIGLGYDYTSDDYKAVIIHGGRLHHGREKFACQTHVYSLTSDSWRNVGSCPFVDDDYPWLRPRGPGVYLHGALHWPLSIVKDAIIAFDLGSEKYRQLPAPPLRLERTYLNVQNRYLHVLDGCLVVSDFCKANFLEDELEHYDLWVMKDYGVEDSWIKLFSLEDEECRFYGIGYELRPCCLYEG</sequence>
<dbReference type="PANTHER" id="PTHR31672:SF13">
    <property type="entry name" value="F-BOX PROTEIN CPR30-LIKE"/>
    <property type="match status" value="1"/>
</dbReference>
<gene>
    <name evidence="2" type="ORF">CASFOL_032128</name>
</gene>
<dbReference type="SUPFAM" id="SSF117281">
    <property type="entry name" value="Kelch motif"/>
    <property type="match status" value="1"/>
</dbReference>
<dbReference type="InterPro" id="IPR017451">
    <property type="entry name" value="F-box-assoc_interact_dom"/>
</dbReference>
<dbReference type="PROSITE" id="PS50181">
    <property type="entry name" value="FBOX"/>
    <property type="match status" value="1"/>
</dbReference>
<dbReference type="Gene3D" id="1.20.1280.50">
    <property type="match status" value="1"/>
</dbReference>
<dbReference type="Pfam" id="PF00646">
    <property type="entry name" value="F-box"/>
    <property type="match status" value="1"/>
</dbReference>
<accession>A0ABD3C3C5</accession>
<dbReference type="EMBL" id="JAVIJP010000054">
    <property type="protein sequence ID" value="KAL3623312.1"/>
    <property type="molecule type" value="Genomic_DNA"/>
</dbReference>